<name>A0ACB9IY00_9ASTR</name>
<organism evidence="1 2">
    <name type="scientific">Smallanthus sonchifolius</name>
    <dbReference type="NCBI Taxonomy" id="185202"/>
    <lineage>
        <taxon>Eukaryota</taxon>
        <taxon>Viridiplantae</taxon>
        <taxon>Streptophyta</taxon>
        <taxon>Embryophyta</taxon>
        <taxon>Tracheophyta</taxon>
        <taxon>Spermatophyta</taxon>
        <taxon>Magnoliopsida</taxon>
        <taxon>eudicotyledons</taxon>
        <taxon>Gunneridae</taxon>
        <taxon>Pentapetalae</taxon>
        <taxon>asterids</taxon>
        <taxon>campanulids</taxon>
        <taxon>Asterales</taxon>
        <taxon>Asteraceae</taxon>
        <taxon>Asteroideae</taxon>
        <taxon>Heliantheae alliance</taxon>
        <taxon>Millerieae</taxon>
        <taxon>Smallanthus</taxon>
    </lineage>
</organism>
<evidence type="ECO:0000313" key="1">
    <source>
        <dbReference type="EMBL" id="KAI3812794.1"/>
    </source>
</evidence>
<comment type="caution">
    <text evidence="1">The sequence shown here is derived from an EMBL/GenBank/DDBJ whole genome shotgun (WGS) entry which is preliminary data.</text>
</comment>
<reference evidence="2" key="1">
    <citation type="journal article" date="2022" name="Mol. Ecol. Resour.">
        <title>The genomes of chicory, endive, great burdock and yacon provide insights into Asteraceae palaeo-polyploidization history and plant inulin production.</title>
        <authorList>
            <person name="Fan W."/>
            <person name="Wang S."/>
            <person name="Wang H."/>
            <person name="Wang A."/>
            <person name="Jiang F."/>
            <person name="Liu H."/>
            <person name="Zhao H."/>
            <person name="Xu D."/>
            <person name="Zhang Y."/>
        </authorList>
    </citation>
    <scope>NUCLEOTIDE SEQUENCE [LARGE SCALE GENOMIC DNA]</scope>
    <source>
        <strain evidence="2">cv. Yunnan</strain>
    </source>
</reference>
<reference evidence="1 2" key="2">
    <citation type="journal article" date="2022" name="Mol. Ecol. Resour.">
        <title>The genomes of chicory, endive, great burdock and yacon provide insights into Asteraceae paleo-polyploidization history and plant inulin production.</title>
        <authorList>
            <person name="Fan W."/>
            <person name="Wang S."/>
            <person name="Wang H."/>
            <person name="Wang A."/>
            <person name="Jiang F."/>
            <person name="Liu H."/>
            <person name="Zhao H."/>
            <person name="Xu D."/>
            <person name="Zhang Y."/>
        </authorList>
    </citation>
    <scope>NUCLEOTIDE SEQUENCE [LARGE SCALE GENOMIC DNA]</scope>
    <source>
        <strain evidence="2">cv. Yunnan</strain>
        <tissue evidence="1">Leaves</tissue>
    </source>
</reference>
<protein>
    <submittedName>
        <fullName evidence="1">Uncharacterized protein</fullName>
    </submittedName>
</protein>
<sequence length="339" mass="38395">MLPRALNTKSGRSMRYGEENHRSSLSLTEYDDIFIGCVDDMPLTTCGDSGYDKEDSGLRWTMKDVMRASVGVLGESAMGMTEKVVFLDGRCFAVKRFRTVSVGRKEFGRRVGRLVSISQQCDYLVPINGSLYSKRFKFVVCDYYPMGSLHDLLLGARKHGHTPLNWKQRFKIIFQTARAIAFIHSQPPQDKNMVINIHGNLKASNIMIGVDFSIRLANYGFTQLAAEISDISQHKPQSPSSPLPPTNINDKVLSQKRDIYHFGLILLDMLGGPNALNLTHRIFETKEGLFSNKIRFFEFHVEGKDAMQVFKILDIALACIHRLPQVRPTIDNILLYLCK</sequence>
<dbReference type="Proteomes" id="UP001056120">
    <property type="component" value="Linkage Group LG06"/>
</dbReference>
<proteinExistence type="predicted"/>
<dbReference type="EMBL" id="CM042023">
    <property type="protein sequence ID" value="KAI3812794.1"/>
    <property type="molecule type" value="Genomic_DNA"/>
</dbReference>
<keyword evidence="2" id="KW-1185">Reference proteome</keyword>
<gene>
    <name evidence="1" type="ORF">L1987_17506</name>
</gene>
<accession>A0ACB9IY00</accession>
<evidence type="ECO:0000313" key="2">
    <source>
        <dbReference type="Proteomes" id="UP001056120"/>
    </source>
</evidence>